<keyword evidence="3" id="KW-1185">Reference proteome</keyword>
<feature type="transmembrane region" description="Helical" evidence="1">
    <location>
        <begin position="18"/>
        <end position="36"/>
    </location>
</feature>
<evidence type="ECO:0000256" key="1">
    <source>
        <dbReference type="SAM" id="Phobius"/>
    </source>
</evidence>
<name>A0ABV2SY06_9FLAO</name>
<feature type="transmembrane region" description="Helical" evidence="1">
    <location>
        <begin position="210"/>
        <end position="230"/>
    </location>
</feature>
<protein>
    <submittedName>
        <fullName evidence="2">DoxX family protein</fullName>
    </submittedName>
</protein>
<dbReference type="Proteomes" id="UP001549799">
    <property type="component" value="Unassembled WGS sequence"/>
</dbReference>
<feature type="transmembrane region" description="Helical" evidence="1">
    <location>
        <begin position="152"/>
        <end position="178"/>
    </location>
</feature>
<evidence type="ECO:0000313" key="2">
    <source>
        <dbReference type="EMBL" id="MET6992048.1"/>
    </source>
</evidence>
<feature type="transmembrane region" description="Helical" evidence="1">
    <location>
        <begin position="256"/>
        <end position="277"/>
    </location>
</feature>
<keyword evidence="1" id="KW-0812">Transmembrane</keyword>
<keyword evidence="1" id="KW-0472">Membrane</keyword>
<gene>
    <name evidence="2" type="ORF">ABXZ36_15480</name>
</gene>
<sequence length="416" mass="49228">MKILTQEYREQWNTLSKLLFRVLFTYFVLYMLLMLLNPLFETPFRWIGKEILKINYDYEVSGNGSGDHTFAYLTLFVTVILTFIIVIIWSILDRSRKSYNKLLYWFLVFLRVVLVATMLFYGFVKIFKLQFPSASLTHLLDPLGDFSPMGLAWTYMGFSKGFNVFVGFLEVLGGLLLIPRRTQTLGSFLIIGVMTQVAVMNFCYDIPVKLFSVHLVLMALVIFITDNRFLNVFIKNKAVKKYNYYHPVKNTKYHKVIFWIKSIGLFILVSFISFNFYTTERNRGNNRKKPLLYGIWEATSFTKNGDTLQPLITDNFRWRYLIIDLKDEATIKTMDDLKHQYKFITDSTSQKIMIHKKDSESEDYNFNYKNPDSEFLQLDGIIESDTLHIIFSRKNHEKFNLNSRGFKWINERPYNR</sequence>
<accession>A0ABV2SY06</accession>
<comment type="caution">
    <text evidence="2">The sequence shown here is derived from an EMBL/GenBank/DDBJ whole genome shotgun (WGS) entry which is preliminary data.</text>
</comment>
<proteinExistence type="predicted"/>
<organism evidence="2 3">
    <name type="scientific">Sediminicola arcticus</name>
    <dbReference type="NCBI Taxonomy" id="1574308"/>
    <lineage>
        <taxon>Bacteria</taxon>
        <taxon>Pseudomonadati</taxon>
        <taxon>Bacteroidota</taxon>
        <taxon>Flavobacteriia</taxon>
        <taxon>Flavobacteriales</taxon>
        <taxon>Flavobacteriaceae</taxon>
        <taxon>Sediminicola</taxon>
    </lineage>
</organism>
<reference evidence="2 3" key="1">
    <citation type="submission" date="2024-07" db="EMBL/GenBank/DDBJ databases">
        <title>The genome sequence of type strain Sediminicola arcticus GDMCC 1.2805.</title>
        <authorList>
            <person name="Liu Y."/>
        </authorList>
    </citation>
    <scope>NUCLEOTIDE SEQUENCE [LARGE SCALE GENOMIC DNA]</scope>
    <source>
        <strain evidence="2 3">GDMCC 1.2805</strain>
    </source>
</reference>
<feature type="transmembrane region" description="Helical" evidence="1">
    <location>
        <begin position="104"/>
        <end position="124"/>
    </location>
</feature>
<dbReference type="EMBL" id="JBEXAE010000011">
    <property type="protein sequence ID" value="MET6992048.1"/>
    <property type="molecule type" value="Genomic_DNA"/>
</dbReference>
<keyword evidence="1" id="KW-1133">Transmembrane helix</keyword>
<dbReference type="RefSeq" id="WP_354616590.1">
    <property type="nucleotide sequence ID" value="NZ_JBEXAE010000011.1"/>
</dbReference>
<feature type="transmembrane region" description="Helical" evidence="1">
    <location>
        <begin position="70"/>
        <end position="92"/>
    </location>
</feature>
<feature type="transmembrane region" description="Helical" evidence="1">
    <location>
        <begin position="185"/>
        <end position="204"/>
    </location>
</feature>
<evidence type="ECO:0000313" key="3">
    <source>
        <dbReference type="Proteomes" id="UP001549799"/>
    </source>
</evidence>